<dbReference type="Pfam" id="PF02597">
    <property type="entry name" value="ThiS"/>
    <property type="match status" value="1"/>
</dbReference>
<keyword evidence="5" id="KW-1185">Reference proteome</keyword>
<dbReference type="Proteomes" id="UP001156706">
    <property type="component" value="Unassembled WGS sequence"/>
</dbReference>
<dbReference type="InterPro" id="IPR044672">
    <property type="entry name" value="MOCS2A"/>
</dbReference>
<dbReference type="RefSeq" id="WP_284194443.1">
    <property type="nucleotide sequence ID" value="NZ_BSOG01000001.1"/>
</dbReference>
<dbReference type="PANTHER" id="PTHR33359:SF1">
    <property type="entry name" value="MOLYBDOPTERIN SYNTHASE SULFUR CARRIER SUBUNIT"/>
    <property type="match status" value="1"/>
</dbReference>
<dbReference type="Gene3D" id="3.10.20.30">
    <property type="match status" value="1"/>
</dbReference>
<name>A0ABQ5YEB6_9NEIS</name>
<reference evidence="5" key="1">
    <citation type="journal article" date="2019" name="Int. J. Syst. Evol. Microbiol.">
        <title>The Global Catalogue of Microorganisms (GCM) 10K type strain sequencing project: providing services to taxonomists for standard genome sequencing and annotation.</title>
        <authorList>
            <consortium name="The Broad Institute Genomics Platform"/>
            <consortium name="The Broad Institute Genome Sequencing Center for Infectious Disease"/>
            <person name="Wu L."/>
            <person name="Ma J."/>
        </authorList>
    </citation>
    <scope>NUCLEOTIDE SEQUENCE [LARGE SCALE GENOMIC DNA]</scope>
    <source>
        <strain evidence="5">NBRC 110044</strain>
    </source>
</reference>
<dbReference type="InterPro" id="IPR003749">
    <property type="entry name" value="ThiS/MoaD-like"/>
</dbReference>
<comment type="similarity">
    <text evidence="2">Belongs to the MoaD family.</text>
</comment>
<accession>A0ABQ5YEB6</accession>
<dbReference type="SUPFAM" id="SSF54285">
    <property type="entry name" value="MoaD/ThiS"/>
    <property type="match status" value="1"/>
</dbReference>
<evidence type="ECO:0000256" key="3">
    <source>
        <dbReference type="ARBA" id="ARBA00024247"/>
    </source>
</evidence>
<evidence type="ECO:0000256" key="2">
    <source>
        <dbReference type="ARBA" id="ARBA00024200"/>
    </source>
</evidence>
<dbReference type="CDD" id="cd00754">
    <property type="entry name" value="Ubl_MoaD"/>
    <property type="match status" value="1"/>
</dbReference>
<dbReference type="EMBL" id="BSOG01000001">
    <property type="protein sequence ID" value="GLR11279.1"/>
    <property type="molecule type" value="Genomic_DNA"/>
</dbReference>
<dbReference type="InterPro" id="IPR012675">
    <property type="entry name" value="Beta-grasp_dom_sf"/>
</dbReference>
<comment type="caution">
    <text evidence="4">The sequence shown here is derived from an EMBL/GenBank/DDBJ whole genome shotgun (WGS) entry which is preliminary data.</text>
</comment>
<keyword evidence="1" id="KW-0547">Nucleotide-binding</keyword>
<evidence type="ECO:0000256" key="1">
    <source>
        <dbReference type="ARBA" id="ARBA00022741"/>
    </source>
</evidence>
<sequence>MQVTLLYFARLRERFGMAEEQLSLPEGIQTVAGLIAHLAARGDVWAEELAGERVYRVALDQEMADFSAQLHHGAEVAVFPPVTGG</sequence>
<organism evidence="4 5">
    <name type="scientific">Chitinimonas prasina</name>
    <dbReference type="NCBI Taxonomy" id="1434937"/>
    <lineage>
        <taxon>Bacteria</taxon>
        <taxon>Pseudomonadati</taxon>
        <taxon>Pseudomonadota</taxon>
        <taxon>Betaproteobacteria</taxon>
        <taxon>Neisseriales</taxon>
        <taxon>Chitinibacteraceae</taxon>
        <taxon>Chitinimonas</taxon>
    </lineage>
</organism>
<evidence type="ECO:0000313" key="4">
    <source>
        <dbReference type="EMBL" id="GLR11279.1"/>
    </source>
</evidence>
<proteinExistence type="inferred from homology"/>
<gene>
    <name evidence="4" type="primary">moaD_1</name>
    <name evidence="4" type="ORF">GCM10007907_00690</name>
</gene>
<dbReference type="NCBIfam" id="TIGR01682">
    <property type="entry name" value="moaD"/>
    <property type="match status" value="1"/>
</dbReference>
<evidence type="ECO:0000313" key="5">
    <source>
        <dbReference type="Proteomes" id="UP001156706"/>
    </source>
</evidence>
<protein>
    <recommendedName>
        <fullName evidence="3">Molybdopterin synthase sulfur carrier subunit</fullName>
    </recommendedName>
</protein>
<dbReference type="InterPro" id="IPR016155">
    <property type="entry name" value="Mopterin_synth/thiamin_S_b"/>
</dbReference>
<dbReference type="PANTHER" id="PTHR33359">
    <property type="entry name" value="MOLYBDOPTERIN SYNTHASE SULFUR CARRIER SUBUNIT"/>
    <property type="match status" value="1"/>
</dbReference>